<feature type="non-terminal residue" evidence="2">
    <location>
        <position position="1"/>
    </location>
</feature>
<evidence type="ECO:0000313" key="2">
    <source>
        <dbReference type="EMBL" id="GMS86717.1"/>
    </source>
</evidence>
<reference evidence="2" key="1">
    <citation type="submission" date="2023-10" db="EMBL/GenBank/DDBJ databases">
        <title>Genome assembly of Pristionchus species.</title>
        <authorList>
            <person name="Yoshida K."/>
            <person name="Sommer R.J."/>
        </authorList>
    </citation>
    <scope>NUCLEOTIDE SEQUENCE</scope>
    <source>
        <strain evidence="2">RS0144</strain>
    </source>
</reference>
<feature type="compositionally biased region" description="Basic and acidic residues" evidence="1">
    <location>
        <begin position="96"/>
        <end position="134"/>
    </location>
</feature>
<dbReference type="EMBL" id="BTSX01000002">
    <property type="protein sequence ID" value="GMS86717.1"/>
    <property type="molecule type" value="Genomic_DNA"/>
</dbReference>
<sequence length="140" mass="15231">SGQSRVLGLEGVPIHYLDRYAFSQRASSLMCKCTLAAGKPPSTTMKPEKESGEYSISYRFSEPVAVPDSVSEGASSVDIPVPKEGGPGEAESGYGSEREPEPEKSHLEEVKSLEDMGTGEEKEEKKEEKEGQEKEDSEED</sequence>
<evidence type="ECO:0000256" key="1">
    <source>
        <dbReference type="SAM" id="MobiDB-lite"/>
    </source>
</evidence>
<comment type="caution">
    <text evidence="2">The sequence shown here is derived from an EMBL/GenBank/DDBJ whole genome shotgun (WGS) entry which is preliminary data.</text>
</comment>
<organism evidence="2 3">
    <name type="scientific">Pristionchus entomophagus</name>
    <dbReference type="NCBI Taxonomy" id="358040"/>
    <lineage>
        <taxon>Eukaryota</taxon>
        <taxon>Metazoa</taxon>
        <taxon>Ecdysozoa</taxon>
        <taxon>Nematoda</taxon>
        <taxon>Chromadorea</taxon>
        <taxon>Rhabditida</taxon>
        <taxon>Rhabditina</taxon>
        <taxon>Diplogasteromorpha</taxon>
        <taxon>Diplogasteroidea</taxon>
        <taxon>Neodiplogasteridae</taxon>
        <taxon>Pristionchus</taxon>
    </lineage>
</organism>
<feature type="non-terminal residue" evidence="2">
    <location>
        <position position="140"/>
    </location>
</feature>
<protein>
    <submittedName>
        <fullName evidence="2">Uncharacterized protein</fullName>
    </submittedName>
</protein>
<feature type="region of interest" description="Disordered" evidence="1">
    <location>
        <begin position="64"/>
        <end position="140"/>
    </location>
</feature>
<dbReference type="AlphaFoldDB" id="A0AAV5SWG9"/>
<evidence type="ECO:0000313" key="3">
    <source>
        <dbReference type="Proteomes" id="UP001432027"/>
    </source>
</evidence>
<gene>
    <name evidence="2" type="ORF">PENTCL1PPCAC_8892</name>
</gene>
<keyword evidence="3" id="KW-1185">Reference proteome</keyword>
<name>A0AAV5SWG9_9BILA</name>
<accession>A0AAV5SWG9</accession>
<proteinExistence type="predicted"/>
<dbReference type="Proteomes" id="UP001432027">
    <property type="component" value="Unassembled WGS sequence"/>
</dbReference>